<comment type="caution">
    <text evidence="1">The sequence shown here is derived from an EMBL/GenBank/DDBJ whole genome shotgun (WGS) entry which is preliminary data.</text>
</comment>
<protein>
    <submittedName>
        <fullName evidence="1">Uncharacterized protein</fullName>
    </submittedName>
</protein>
<evidence type="ECO:0000313" key="2">
    <source>
        <dbReference type="Proteomes" id="UP001266305"/>
    </source>
</evidence>
<reference evidence="1 2" key="1">
    <citation type="submission" date="2023-05" db="EMBL/GenBank/DDBJ databases">
        <title>B98-5 Cell Line De Novo Hybrid Assembly: An Optical Mapping Approach.</title>
        <authorList>
            <person name="Kananen K."/>
            <person name="Auerbach J.A."/>
            <person name="Kautto E."/>
            <person name="Blachly J.S."/>
        </authorList>
    </citation>
    <scope>NUCLEOTIDE SEQUENCE [LARGE SCALE GENOMIC DNA]</scope>
    <source>
        <strain evidence="1">B95-8</strain>
        <tissue evidence="1">Cell line</tissue>
    </source>
</reference>
<sequence length="57" mass="6577">HKPSRDLAYLGFLESHACYHQHKDPERNQVDGWDAAFPHKELVVGGELPSWVRHVTD</sequence>
<dbReference type="EMBL" id="JASSZA010000002">
    <property type="protein sequence ID" value="KAK2117996.1"/>
    <property type="molecule type" value="Genomic_DNA"/>
</dbReference>
<keyword evidence="2" id="KW-1185">Reference proteome</keyword>
<name>A0ABQ9W9I9_SAGOE</name>
<accession>A0ABQ9W9I9</accession>
<dbReference type="Proteomes" id="UP001266305">
    <property type="component" value="Unassembled WGS sequence"/>
</dbReference>
<gene>
    <name evidence="1" type="ORF">P7K49_004883</name>
</gene>
<proteinExistence type="predicted"/>
<evidence type="ECO:0000313" key="1">
    <source>
        <dbReference type="EMBL" id="KAK2117996.1"/>
    </source>
</evidence>
<organism evidence="1 2">
    <name type="scientific">Saguinus oedipus</name>
    <name type="common">Cotton-top tamarin</name>
    <name type="synonym">Oedipomidas oedipus</name>
    <dbReference type="NCBI Taxonomy" id="9490"/>
    <lineage>
        <taxon>Eukaryota</taxon>
        <taxon>Metazoa</taxon>
        <taxon>Chordata</taxon>
        <taxon>Craniata</taxon>
        <taxon>Vertebrata</taxon>
        <taxon>Euteleostomi</taxon>
        <taxon>Mammalia</taxon>
        <taxon>Eutheria</taxon>
        <taxon>Euarchontoglires</taxon>
        <taxon>Primates</taxon>
        <taxon>Haplorrhini</taxon>
        <taxon>Platyrrhini</taxon>
        <taxon>Cebidae</taxon>
        <taxon>Callitrichinae</taxon>
        <taxon>Saguinus</taxon>
    </lineage>
</organism>
<feature type="non-terminal residue" evidence="1">
    <location>
        <position position="1"/>
    </location>
</feature>